<evidence type="ECO:0000313" key="2">
    <source>
        <dbReference type="Proteomes" id="UP000800093"/>
    </source>
</evidence>
<accession>A0A9P4K023</accession>
<evidence type="ECO:0000313" key="1">
    <source>
        <dbReference type="EMBL" id="KAF2260107.1"/>
    </source>
</evidence>
<reference evidence="2" key="1">
    <citation type="journal article" date="2020" name="Stud. Mycol.">
        <title>101 Dothideomycetes genomes: A test case for predicting lifestyles and emergence of pathogens.</title>
        <authorList>
            <person name="Haridas S."/>
            <person name="Albert R."/>
            <person name="Binder M."/>
            <person name="Bloem J."/>
            <person name="LaButti K."/>
            <person name="Salamov A."/>
            <person name="Andreopoulos B."/>
            <person name="Baker S."/>
            <person name="Barry K."/>
            <person name="Bills G."/>
            <person name="Bluhm B."/>
            <person name="Cannon C."/>
            <person name="Castanera R."/>
            <person name="Culley D."/>
            <person name="Daum C."/>
            <person name="Ezra D."/>
            <person name="Gonzalez J."/>
            <person name="Henrissat B."/>
            <person name="Kuo A."/>
            <person name="Liang C."/>
            <person name="Lipzen A."/>
            <person name="Lutzoni F."/>
            <person name="Magnuson J."/>
            <person name="Mondo S."/>
            <person name="Nolan M."/>
            <person name="Ohm R."/>
            <person name="Pangilinan J."/>
            <person name="Park H.-J."/>
            <person name="Ramirez L."/>
            <person name="Alfaro M."/>
            <person name="Sun H."/>
            <person name="Tritt A."/>
            <person name="Yoshinaga Y."/>
            <person name="Zwiers L.-H."/>
            <person name="Turgeon B."/>
            <person name="Goodwin S."/>
            <person name="Spatafora J."/>
            <person name="Crous P."/>
            <person name="Grigoriev I."/>
        </authorList>
    </citation>
    <scope>NUCLEOTIDE SEQUENCE [LARGE SCALE GENOMIC DNA]</scope>
    <source>
        <strain evidence="2">CBS 304.66</strain>
    </source>
</reference>
<dbReference type="EMBL" id="ML986689">
    <property type="protein sequence ID" value="KAF2260107.1"/>
    <property type="molecule type" value="Genomic_DNA"/>
</dbReference>
<protein>
    <submittedName>
        <fullName evidence="1">Uncharacterized protein</fullName>
    </submittedName>
</protein>
<name>A0A9P4K023_9PLEO</name>
<comment type="caution">
    <text evidence="1">The sequence shown here is derived from an EMBL/GenBank/DDBJ whole genome shotgun (WGS) entry which is preliminary data.</text>
</comment>
<sequence length="187" mass="20874">MCPYIFKTPVKFEINRIVLLQTPQALSDYTVMMILELPTSAGSNSFRPSGKHKTYTLPKFGNGVPAPLPFLNLYFLLVTSNVKAQHAVPAQRPDENFASGLRDILRERKELGLRISARSYDMCARNCSANLTDQTSESYVVFGDLWCLFMNVSKPLYGLDLKLVMNGHCCGSCARVVDVVYVARANI</sequence>
<dbReference type="AlphaFoldDB" id="A0A9P4K023"/>
<organism evidence="1 2">
    <name type="scientific">Lojkania enalia</name>
    <dbReference type="NCBI Taxonomy" id="147567"/>
    <lineage>
        <taxon>Eukaryota</taxon>
        <taxon>Fungi</taxon>
        <taxon>Dikarya</taxon>
        <taxon>Ascomycota</taxon>
        <taxon>Pezizomycotina</taxon>
        <taxon>Dothideomycetes</taxon>
        <taxon>Pleosporomycetidae</taxon>
        <taxon>Pleosporales</taxon>
        <taxon>Pleosporales incertae sedis</taxon>
        <taxon>Lojkania</taxon>
    </lineage>
</organism>
<gene>
    <name evidence="1" type="ORF">CC78DRAFT_547777</name>
</gene>
<keyword evidence="2" id="KW-1185">Reference proteome</keyword>
<dbReference type="Proteomes" id="UP000800093">
    <property type="component" value="Unassembled WGS sequence"/>
</dbReference>
<proteinExistence type="predicted"/>